<feature type="domain" description="RNase H type-1" evidence="1">
    <location>
        <begin position="51"/>
        <end position="95"/>
    </location>
</feature>
<dbReference type="InterPro" id="IPR002156">
    <property type="entry name" value="RNaseH_domain"/>
</dbReference>
<dbReference type="Pfam" id="PF00075">
    <property type="entry name" value="RNase_H"/>
    <property type="match status" value="1"/>
</dbReference>
<accession>A0A4Y2IS86</accession>
<dbReference type="InterPro" id="IPR012337">
    <property type="entry name" value="RNaseH-like_sf"/>
</dbReference>
<dbReference type="SUPFAM" id="SSF53098">
    <property type="entry name" value="Ribonuclease H-like"/>
    <property type="match status" value="1"/>
</dbReference>
<keyword evidence="3" id="KW-1185">Reference proteome</keyword>
<comment type="caution">
    <text evidence="2">The sequence shown here is derived from an EMBL/GenBank/DDBJ whole genome shotgun (WGS) entry which is preliminary data.</text>
</comment>
<reference evidence="2 3" key="1">
    <citation type="journal article" date="2019" name="Sci. Rep.">
        <title>Orb-weaving spider Araneus ventricosus genome elucidates the spidroin gene catalogue.</title>
        <authorList>
            <person name="Kono N."/>
            <person name="Nakamura H."/>
            <person name="Ohtoshi R."/>
            <person name="Moran D.A.P."/>
            <person name="Shinohara A."/>
            <person name="Yoshida Y."/>
            <person name="Fujiwara M."/>
            <person name="Mori M."/>
            <person name="Tomita M."/>
            <person name="Arakawa K."/>
        </authorList>
    </citation>
    <scope>NUCLEOTIDE SEQUENCE [LARGE SCALE GENOMIC DNA]</scope>
</reference>
<dbReference type="OrthoDB" id="8058917at2759"/>
<dbReference type="EMBL" id="BGPR01002889">
    <property type="protein sequence ID" value="GBM80525.1"/>
    <property type="molecule type" value="Genomic_DNA"/>
</dbReference>
<evidence type="ECO:0000313" key="2">
    <source>
        <dbReference type="EMBL" id="GBM80525.1"/>
    </source>
</evidence>
<dbReference type="InterPro" id="IPR036397">
    <property type="entry name" value="RNaseH_sf"/>
</dbReference>
<organism evidence="2 3">
    <name type="scientific">Araneus ventricosus</name>
    <name type="common">Orbweaver spider</name>
    <name type="synonym">Epeira ventricosa</name>
    <dbReference type="NCBI Taxonomy" id="182803"/>
    <lineage>
        <taxon>Eukaryota</taxon>
        <taxon>Metazoa</taxon>
        <taxon>Ecdysozoa</taxon>
        <taxon>Arthropoda</taxon>
        <taxon>Chelicerata</taxon>
        <taxon>Arachnida</taxon>
        <taxon>Araneae</taxon>
        <taxon>Araneomorphae</taxon>
        <taxon>Entelegynae</taxon>
        <taxon>Araneoidea</taxon>
        <taxon>Araneidae</taxon>
        <taxon>Araneus</taxon>
    </lineage>
</organism>
<evidence type="ECO:0000313" key="3">
    <source>
        <dbReference type="Proteomes" id="UP000499080"/>
    </source>
</evidence>
<dbReference type="Gene3D" id="3.30.420.10">
    <property type="entry name" value="Ribonuclease H-like superfamily/Ribonuclease H"/>
    <property type="match status" value="1"/>
</dbReference>
<dbReference type="GO" id="GO:0004523">
    <property type="term" value="F:RNA-DNA hybrid ribonuclease activity"/>
    <property type="evidence" value="ECO:0007669"/>
    <property type="project" value="InterPro"/>
</dbReference>
<proteinExistence type="predicted"/>
<protein>
    <recommendedName>
        <fullName evidence="1">RNase H type-1 domain-containing protein</fullName>
    </recommendedName>
</protein>
<dbReference type="Proteomes" id="UP000499080">
    <property type="component" value="Unassembled WGS sequence"/>
</dbReference>
<dbReference type="AlphaFoldDB" id="A0A4Y2IS86"/>
<sequence>MNVEIFYIIRDDISEVMARKPAVEYIIEQQWDNCTIASDSRSDHVTLESLNEKRKNLNDIRSKIIKYDKGIKLRWVKAHIGQTGNERVDELAKLATKKLHVDFHISFFLFKISSKDKIKEKSYGHLPGTMLQLYKR</sequence>
<dbReference type="GO" id="GO:0003676">
    <property type="term" value="F:nucleic acid binding"/>
    <property type="evidence" value="ECO:0007669"/>
    <property type="project" value="InterPro"/>
</dbReference>
<name>A0A4Y2IS86_ARAVE</name>
<gene>
    <name evidence="2" type="ORF">AVEN_94569_1</name>
</gene>
<evidence type="ECO:0000259" key="1">
    <source>
        <dbReference type="Pfam" id="PF00075"/>
    </source>
</evidence>